<gene>
    <name evidence="12" type="ORF">KGF57_004404</name>
</gene>
<dbReference type="GO" id="GO:0016787">
    <property type="term" value="F:hydrolase activity"/>
    <property type="evidence" value="ECO:0007669"/>
    <property type="project" value="UniProtKB-KW"/>
</dbReference>
<feature type="region of interest" description="Disordered" evidence="9">
    <location>
        <begin position="1"/>
        <end position="57"/>
    </location>
</feature>
<dbReference type="PROSITE" id="PS51192">
    <property type="entry name" value="HELICASE_ATP_BIND_1"/>
    <property type="match status" value="1"/>
</dbReference>
<dbReference type="Gene3D" id="3.40.50.10810">
    <property type="entry name" value="Tandem AAA-ATPase domain"/>
    <property type="match status" value="1"/>
</dbReference>
<dbReference type="EMBL" id="JAIHNG010000160">
    <property type="protein sequence ID" value="KAI5950059.1"/>
    <property type="molecule type" value="Genomic_DNA"/>
</dbReference>
<keyword evidence="3" id="KW-0547">Nucleotide-binding</keyword>
<keyword evidence="5" id="KW-0347">Helicase</keyword>
<dbReference type="Proteomes" id="UP001204833">
    <property type="component" value="Unassembled WGS sequence"/>
</dbReference>
<evidence type="ECO:0000256" key="1">
    <source>
        <dbReference type="ARBA" id="ARBA00004123"/>
    </source>
</evidence>
<evidence type="ECO:0000256" key="7">
    <source>
        <dbReference type="ARBA" id="ARBA00023054"/>
    </source>
</evidence>
<feature type="compositionally biased region" description="Basic residues" evidence="9">
    <location>
        <begin position="119"/>
        <end position="131"/>
    </location>
</feature>
<proteinExistence type="inferred from homology"/>
<dbReference type="GO" id="GO:0005634">
    <property type="term" value="C:nucleus"/>
    <property type="evidence" value="ECO:0007669"/>
    <property type="project" value="UniProtKB-SubCell"/>
</dbReference>
<dbReference type="CDD" id="cd18793">
    <property type="entry name" value="SF2_C_SNF"/>
    <property type="match status" value="1"/>
</dbReference>
<dbReference type="SMART" id="SM00487">
    <property type="entry name" value="DEXDc"/>
    <property type="match status" value="1"/>
</dbReference>
<dbReference type="Pfam" id="PF00271">
    <property type="entry name" value="Helicase_C"/>
    <property type="match status" value="1"/>
</dbReference>
<dbReference type="AlphaFoldDB" id="A0AAD5BBN4"/>
<feature type="domain" description="Helicase C-terminal" evidence="11">
    <location>
        <begin position="602"/>
        <end position="765"/>
    </location>
</feature>
<keyword evidence="6" id="KW-0067">ATP-binding</keyword>
<name>A0AAD5BBN4_9ASCO</name>
<dbReference type="InterPro" id="IPR027417">
    <property type="entry name" value="P-loop_NTPase"/>
</dbReference>
<evidence type="ECO:0000259" key="10">
    <source>
        <dbReference type="PROSITE" id="PS51192"/>
    </source>
</evidence>
<feature type="region of interest" description="Disordered" evidence="9">
    <location>
        <begin position="94"/>
        <end position="136"/>
    </location>
</feature>
<dbReference type="Gene3D" id="3.40.50.300">
    <property type="entry name" value="P-loop containing nucleotide triphosphate hydrolases"/>
    <property type="match status" value="1"/>
</dbReference>
<evidence type="ECO:0000256" key="8">
    <source>
        <dbReference type="ARBA" id="ARBA00023242"/>
    </source>
</evidence>
<feature type="region of interest" description="Disordered" evidence="9">
    <location>
        <begin position="786"/>
        <end position="806"/>
    </location>
</feature>
<comment type="similarity">
    <text evidence="2">Belongs to the SNF2/RAD54 helicase family.</text>
</comment>
<dbReference type="PANTHER" id="PTHR10799">
    <property type="entry name" value="SNF2/RAD54 HELICASE FAMILY"/>
    <property type="match status" value="1"/>
</dbReference>
<feature type="domain" description="Helicase ATP-binding" evidence="10">
    <location>
        <begin position="188"/>
        <end position="349"/>
    </location>
</feature>
<protein>
    <submittedName>
        <fullName evidence="12">IRC5</fullName>
    </submittedName>
</protein>
<keyword evidence="13" id="KW-1185">Reference proteome</keyword>
<dbReference type="SUPFAM" id="SSF52540">
    <property type="entry name" value="P-loop containing nucleoside triphosphate hydrolases"/>
    <property type="match status" value="2"/>
</dbReference>
<evidence type="ECO:0000256" key="4">
    <source>
        <dbReference type="ARBA" id="ARBA00022801"/>
    </source>
</evidence>
<dbReference type="GO" id="GO:0005524">
    <property type="term" value="F:ATP binding"/>
    <property type="evidence" value="ECO:0007669"/>
    <property type="project" value="UniProtKB-KW"/>
</dbReference>
<evidence type="ECO:0000256" key="5">
    <source>
        <dbReference type="ARBA" id="ARBA00022806"/>
    </source>
</evidence>
<dbReference type="GO" id="GO:0004386">
    <property type="term" value="F:helicase activity"/>
    <property type="evidence" value="ECO:0007669"/>
    <property type="project" value="UniProtKB-KW"/>
</dbReference>
<dbReference type="InterPro" id="IPR049730">
    <property type="entry name" value="SNF2/RAD54-like_C"/>
</dbReference>
<evidence type="ECO:0000313" key="13">
    <source>
        <dbReference type="Proteomes" id="UP001204833"/>
    </source>
</evidence>
<organism evidence="12 13">
    <name type="scientific">Candida theae</name>
    <dbReference type="NCBI Taxonomy" id="1198502"/>
    <lineage>
        <taxon>Eukaryota</taxon>
        <taxon>Fungi</taxon>
        <taxon>Dikarya</taxon>
        <taxon>Ascomycota</taxon>
        <taxon>Saccharomycotina</taxon>
        <taxon>Pichiomycetes</taxon>
        <taxon>Debaryomycetaceae</taxon>
        <taxon>Candida/Lodderomyces clade</taxon>
        <taxon>Candida</taxon>
    </lineage>
</organism>
<keyword evidence="8" id="KW-0539">Nucleus</keyword>
<feature type="compositionally biased region" description="Low complexity" evidence="9">
    <location>
        <begin position="106"/>
        <end position="118"/>
    </location>
</feature>
<evidence type="ECO:0000256" key="6">
    <source>
        <dbReference type="ARBA" id="ARBA00022840"/>
    </source>
</evidence>
<evidence type="ECO:0000313" key="12">
    <source>
        <dbReference type="EMBL" id="KAI5950059.1"/>
    </source>
</evidence>
<dbReference type="InterPro" id="IPR038718">
    <property type="entry name" value="SNF2-like_sf"/>
</dbReference>
<dbReference type="InterPro" id="IPR014001">
    <property type="entry name" value="Helicase_ATP-bd"/>
</dbReference>
<dbReference type="Pfam" id="PF00176">
    <property type="entry name" value="SNF2-rel_dom"/>
    <property type="match status" value="1"/>
</dbReference>
<keyword evidence="4" id="KW-0378">Hydrolase</keyword>
<evidence type="ECO:0000259" key="11">
    <source>
        <dbReference type="PROSITE" id="PS51194"/>
    </source>
</evidence>
<dbReference type="InterPro" id="IPR001650">
    <property type="entry name" value="Helicase_C-like"/>
</dbReference>
<comment type="caution">
    <text evidence="12">The sequence shown here is derived from an EMBL/GenBank/DDBJ whole genome shotgun (WGS) entry which is preliminary data.</text>
</comment>
<evidence type="ECO:0000256" key="3">
    <source>
        <dbReference type="ARBA" id="ARBA00022741"/>
    </source>
</evidence>
<dbReference type="PROSITE" id="PS51194">
    <property type="entry name" value="HELICASE_CTER"/>
    <property type="match status" value="1"/>
</dbReference>
<dbReference type="FunFam" id="3.40.50.10810:FF:000015">
    <property type="entry name" value="lymphoid-specific helicase isoform X1"/>
    <property type="match status" value="1"/>
</dbReference>
<evidence type="ECO:0000256" key="2">
    <source>
        <dbReference type="ARBA" id="ARBA00007025"/>
    </source>
</evidence>
<dbReference type="RefSeq" id="XP_051607091.1">
    <property type="nucleotide sequence ID" value="XM_051753911.1"/>
</dbReference>
<dbReference type="SMART" id="SM00490">
    <property type="entry name" value="HELICc"/>
    <property type="match status" value="1"/>
</dbReference>
<accession>A0AAD5BBN4</accession>
<reference evidence="12 13" key="1">
    <citation type="journal article" date="2022" name="DNA Res.">
        <title>Genome analysis of five recently described species of the CUG-Ser clade uncovers Candida theae as a new hybrid lineage with pathogenic potential in the Candida parapsilosis species complex.</title>
        <authorList>
            <person name="Mixao V."/>
            <person name="Del Olmo V."/>
            <person name="Hegedusova E."/>
            <person name="Saus E."/>
            <person name="Pryszcz L."/>
            <person name="Cillingova A."/>
            <person name="Nosek J."/>
            <person name="Gabaldon T."/>
        </authorList>
    </citation>
    <scope>NUCLEOTIDE SEQUENCE [LARGE SCALE GENOMIC DNA]</scope>
    <source>
        <strain evidence="12 13">CBS 12239</strain>
    </source>
</reference>
<feature type="compositionally biased region" description="Acidic residues" evidence="9">
    <location>
        <begin position="13"/>
        <end position="22"/>
    </location>
</feature>
<sequence>MTTSHFANPPQEEAVETTPDSELDLKKLIEQQYQTTDHSSKEDNGYSKSEQDEFNNLSRETKFDRLNNLIEKSQIYSKIIADNILQSVLAKNDNSSQTTSSHGHSESSIGKASSTKSSPARKKRKTTKNMPKKSQDVVSMLKTDISESTVATREAIEKSQSAHTMKQPKIVSGCVMKDYQLDGLEWLVTLYENGLNGILADEMGLGKTLQCISFLGYLIENGITGPFLVVVPLSTLSNWYNELQKFAPKIKVLKYSGSKQERAQLNLEGKKFNIVLTSYEISMKDFGKFSKVTWQYLIVDEGHRLKNSQCLLIKVLKKLDVTNRLLLTGTPLQNNLNELWSLLNFILPDIFHDLELFQQWFDFDQLANFEQNEEDEETKTIIKLNIQETLVKNLHTILKPFILRRLKKDVIKDLPPKKEYIIHIPLTELQRKIYRDALDGRLQKGLVESNLKEFLAYNHANLFENYDIDAFLDNVDSVLNGNTLKNANKSYQEAESDDEFETVDEVDDLTAIPRSSTTSYEEVVNKLDTFGGREDKQIAVLKALYTDIVSHIKHLKLQALKMIQLRNICNSPYLYYEPFPIDGQHDDQFVSKLVQNSTKFRALEQILLPLIASGHKCLIFSQFTRVMDLIQDWLHFQNIDVCRLDGSTAQAEREDQISLFNESQSSVKVFLLSTRAGGLGINLTAADTVFLFDSDWNPQVDLQAIDRVHRIGQEKPVKIFRFVVRDSIEEILISKSSSKRFLEKLIIQMGEFKFSKLKQMMGNSGSELDASMKELFEWSKHNFNSSDLPDNKQQQQQQQQQGNNKPVTNEELQELLDRSDACYQNTDDSKFKNITIFETTNNLDK</sequence>
<feature type="compositionally biased region" description="Basic and acidic residues" evidence="9">
    <location>
        <begin position="38"/>
        <end position="51"/>
    </location>
</feature>
<comment type="subcellular location">
    <subcellularLocation>
        <location evidence="1">Nucleus</location>
    </subcellularLocation>
</comment>
<dbReference type="InterPro" id="IPR000330">
    <property type="entry name" value="SNF2_N"/>
</dbReference>
<evidence type="ECO:0000256" key="9">
    <source>
        <dbReference type="SAM" id="MobiDB-lite"/>
    </source>
</evidence>
<keyword evidence="7" id="KW-0175">Coiled coil</keyword>
<dbReference type="GeneID" id="76152448"/>